<dbReference type="EMBL" id="JH711597">
    <property type="protein sequence ID" value="EIW73952.1"/>
    <property type="molecule type" value="Genomic_DNA"/>
</dbReference>
<gene>
    <name evidence="1" type="ORF">CONPUDRAFT_160517</name>
</gene>
<dbReference type="Proteomes" id="UP000053558">
    <property type="component" value="Unassembled WGS sequence"/>
</dbReference>
<protein>
    <submittedName>
        <fullName evidence="1">Uncharacterized protein</fullName>
    </submittedName>
</protein>
<dbReference type="KEGG" id="cput:CONPUDRAFT_160517"/>
<accession>R7SDX2</accession>
<proteinExistence type="predicted"/>
<evidence type="ECO:0000313" key="2">
    <source>
        <dbReference type="Proteomes" id="UP000053558"/>
    </source>
</evidence>
<sequence>MFLEGAFVEMTTDGLPGHPYCRLPFRVTIVYPVDPAAFDIVPATNNRIVNNSSVPNMVGSVIARVEQKNEESGDWIDCIDLSHISLVLYIVRSALKMGLIVQ</sequence>
<dbReference type="RefSeq" id="XP_007775854.1">
    <property type="nucleotide sequence ID" value="XM_007777664.1"/>
</dbReference>
<reference evidence="2" key="1">
    <citation type="journal article" date="2012" name="Science">
        <title>The Paleozoic origin of enzymatic lignin decomposition reconstructed from 31 fungal genomes.</title>
        <authorList>
            <person name="Floudas D."/>
            <person name="Binder M."/>
            <person name="Riley R."/>
            <person name="Barry K."/>
            <person name="Blanchette R.A."/>
            <person name="Henrissat B."/>
            <person name="Martinez A.T."/>
            <person name="Otillar R."/>
            <person name="Spatafora J.W."/>
            <person name="Yadav J.S."/>
            <person name="Aerts A."/>
            <person name="Benoit I."/>
            <person name="Boyd A."/>
            <person name="Carlson A."/>
            <person name="Copeland A."/>
            <person name="Coutinho P.M."/>
            <person name="de Vries R.P."/>
            <person name="Ferreira P."/>
            <person name="Findley K."/>
            <person name="Foster B."/>
            <person name="Gaskell J."/>
            <person name="Glotzer D."/>
            <person name="Gorecki P."/>
            <person name="Heitman J."/>
            <person name="Hesse C."/>
            <person name="Hori C."/>
            <person name="Igarashi K."/>
            <person name="Jurgens J.A."/>
            <person name="Kallen N."/>
            <person name="Kersten P."/>
            <person name="Kohler A."/>
            <person name="Kuees U."/>
            <person name="Kumar T.K.A."/>
            <person name="Kuo A."/>
            <person name="LaButti K."/>
            <person name="Larrondo L.F."/>
            <person name="Lindquist E."/>
            <person name="Ling A."/>
            <person name="Lombard V."/>
            <person name="Lucas S."/>
            <person name="Lundell T."/>
            <person name="Martin R."/>
            <person name="McLaughlin D.J."/>
            <person name="Morgenstern I."/>
            <person name="Morin E."/>
            <person name="Murat C."/>
            <person name="Nagy L.G."/>
            <person name="Nolan M."/>
            <person name="Ohm R.A."/>
            <person name="Patyshakuliyeva A."/>
            <person name="Rokas A."/>
            <person name="Ruiz-Duenas F.J."/>
            <person name="Sabat G."/>
            <person name="Salamov A."/>
            <person name="Samejima M."/>
            <person name="Schmutz J."/>
            <person name="Slot J.C."/>
            <person name="St John F."/>
            <person name="Stenlid J."/>
            <person name="Sun H."/>
            <person name="Sun S."/>
            <person name="Syed K."/>
            <person name="Tsang A."/>
            <person name="Wiebenga A."/>
            <person name="Young D."/>
            <person name="Pisabarro A."/>
            <person name="Eastwood D.C."/>
            <person name="Martin F."/>
            <person name="Cullen D."/>
            <person name="Grigoriev I.V."/>
            <person name="Hibbett D.S."/>
        </authorList>
    </citation>
    <scope>NUCLEOTIDE SEQUENCE [LARGE SCALE GENOMIC DNA]</scope>
    <source>
        <strain evidence="2">RWD-64-598 SS2</strain>
    </source>
</reference>
<keyword evidence="2" id="KW-1185">Reference proteome</keyword>
<name>R7SDX2_CONPW</name>
<organism evidence="1 2">
    <name type="scientific">Coniophora puteana (strain RWD-64-598)</name>
    <name type="common">Brown rot fungus</name>
    <dbReference type="NCBI Taxonomy" id="741705"/>
    <lineage>
        <taxon>Eukaryota</taxon>
        <taxon>Fungi</taxon>
        <taxon>Dikarya</taxon>
        <taxon>Basidiomycota</taxon>
        <taxon>Agaricomycotina</taxon>
        <taxon>Agaricomycetes</taxon>
        <taxon>Agaricomycetidae</taxon>
        <taxon>Boletales</taxon>
        <taxon>Coniophorineae</taxon>
        <taxon>Coniophoraceae</taxon>
        <taxon>Coniophora</taxon>
    </lineage>
</organism>
<evidence type="ECO:0000313" key="1">
    <source>
        <dbReference type="EMBL" id="EIW73952.1"/>
    </source>
</evidence>
<dbReference type="AlphaFoldDB" id="R7SDX2"/>
<dbReference type="GeneID" id="19204307"/>